<evidence type="ECO:0000313" key="1">
    <source>
        <dbReference type="EMBL" id="KAK87397.1"/>
    </source>
</evidence>
<dbReference type="EMBL" id="JFZZ01000136">
    <property type="protein sequence ID" value="KAK87397.1"/>
    <property type="molecule type" value="Genomic_DNA"/>
</dbReference>
<dbReference type="InterPro" id="IPR010412">
    <property type="entry name" value="DUF1007"/>
</dbReference>
<proteinExistence type="predicted"/>
<gene>
    <name evidence="1" type="ORF">L497_2930</name>
</gene>
<sequence length="221" mass="24243">MECAAIGRSLAALILAAVPLTGWAHPHMWIDAQAEVIFDAQGRVSALRQTWQFDEMFGAYATQGLPREGDGGLAASTRKSMAQDWMKALGEPISHYFTRVTHGGAPLAFGAPVDSDVRWDGQRLSLSFTLPLKHPVAPGADGLSIDIFDPTYFVAYAFDAPQAWRLTDAPANCRQTYRPPQALDWKTMQQLASIPSDVDTLPDELFAITKGLTHRNELRCS</sequence>
<name>A0A158M1A4_9BORD</name>
<protein>
    <submittedName>
        <fullName evidence="1">PF06226 family protein</fullName>
    </submittedName>
</protein>
<dbReference type="Pfam" id="PF06226">
    <property type="entry name" value="DUF1007"/>
    <property type="match status" value="1"/>
</dbReference>
<dbReference type="AlphaFoldDB" id="A0A158M1A4"/>
<accession>A0A158M1A4</accession>
<dbReference type="GeneID" id="93121905"/>
<comment type="caution">
    <text evidence="1">The sequence shown here is derived from an EMBL/GenBank/DDBJ whole genome shotgun (WGS) entry which is preliminary data.</text>
</comment>
<dbReference type="PATRIC" id="fig|1331206.3.peg.3227"/>
<reference evidence="1 2" key="1">
    <citation type="submission" date="2014-03" db="EMBL/GenBank/DDBJ databases">
        <title>Genome sequence of Bordetella holmseii.</title>
        <authorList>
            <person name="Harvill E."/>
            <person name="Goodfield L.L."/>
            <person name="Ivanov Y."/>
            <person name="Meyer J.A."/>
            <person name="Newth C."/>
            <person name="Cassiday P."/>
            <person name="Tondella M.L."/>
            <person name="Liao P."/>
            <person name="Zimmerman J."/>
            <person name="Meert K."/>
            <person name="Wessel D."/>
            <person name="Berger J."/>
            <person name="Dean J.M."/>
            <person name="Holubkov R."/>
            <person name="Burr J."/>
            <person name="Liu T."/>
            <person name="Brinkac L.M."/>
            <person name="Sanka R."/>
            <person name="Kim M."/>
            <person name="Losada L."/>
        </authorList>
    </citation>
    <scope>NUCLEOTIDE SEQUENCE [LARGE SCALE GENOMIC DNA]</scope>
    <source>
        <strain evidence="1 2">CDC-H585-BH</strain>
    </source>
</reference>
<dbReference type="STRING" id="35814.BBB42_17475"/>
<dbReference type="RefSeq" id="WP_005016975.1">
    <property type="nucleotide sequence ID" value="NZ_JFZZ01000136.1"/>
</dbReference>
<dbReference type="Proteomes" id="UP000026682">
    <property type="component" value="Unassembled WGS sequence"/>
</dbReference>
<organism evidence="1 2">
    <name type="scientific">Bordetella holmesii CDC-H585-BH</name>
    <dbReference type="NCBI Taxonomy" id="1331206"/>
    <lineage>
        <taxon>Bacteria</taxon>
        <taxon>Pseudomonadati</taxon>
        <taxon>Pseudomonadota</taxon>
        <taxon>Betaproteobacteria</taxon>
        <taxon>Burkholderiales</taxon>
        <taxon>Alcaligenaceae</taxon>
        <taxon>Bordetella</taxon>
    </lineage>
</organism>
<evidence type="ECO:0000313" key="2">
    <source>
        <dbReference type="Proteomes" id="UP000026682"/>
    </source>
</evidence>